<organism evidence="2 3">
    <name type="scientific">Chlamydomonas incerta</name>
    <dbReference type="NCBI Taxonomy" id="51695"/>
    <lineage>
        <taxon>Eukaryota</taxon>
        <taxon>Viridiplantae</taxon>
        <taxon>Chlorophyta</taxon>
        <taxon>core chlorophytes</taxon>
        <taxon>Chlorophyceae</taxon>
        <taxon>CS clade</taxon>
        <taxon>Chlamydomonadales</taxon>
        <taxon>Chlamydomonadaceae</taxon>
        <taxon>Chlamydomonas</taxon>
    </lineage>
</organism>
<sequence length="320" mass="31929">MTPEEMKAREIPTLLIDAMKNQKRVSLSLQNLMAVYAYYLWRIRVNWEKLKTFGAKGGANGGGFTDNSTGLTFDLNLYYRAWCLSVLKQVLAKSTVEPGAPLVPPGAAQEVVLAWVQKKIQNTMQSWQRVQLPKMTVAELDTIERDEAALAGKSTDYINTWKLLVMAKSDISSGIIPTRGKYASIGSGRSGGGSDNNGGAAVAAANSGEGAAIPGAVGGSAGTTEAGGTGAGGGGRGGTGAGGGGRGGTGAGGGGRGGTGAGGGGRGGTGAGGGGRAATAPKAVLPQKRGSSKSAAGATNGPAAAKKKKKKGSNIRYGAG</sequence>
<name>A0A835VYN0_CHLIN</name>
<evidence type="ECO:0000313" key="3">
    <source>
        <dbReference type="Proteomes" id="UP000650467"/>
    </source>
</evidence>
<dbReference type="AlphaFoldDB" id="A0A835VYN0"/>
<evidence type="ECO:0000256" key="1">
    <source>
        <dbReference type="SAM" id="MobiDB-lite"/>
    </source>
</evidence>
<feature type="compositionally biased region" description="Low complexity" evidence="1">
    <location>
        <begin position="293"/>
        <end position="304"/>
    </location>
</feature>
<reference evidence="2" key="1">
    <citation type="journal article" date="2020" name="bioRxiv">
        <title>Comparative genomics of Chlamydomonas.</title>
        <authorList>
            <person name="Craig R.J."/>
            <person name="Hasan A.R."/>
            <person name="Ness R.W."/>
            <person name="Keightley P.D."/>
        </authorList>
    </citation>
    <scope>NUCLEOTIDE SEQUENCE</scope>
    <source>
        <strain evidence="2">SAG 7.73</strain>
    </source>
</reference>
<gene>
    <name evidence="2" type="ORF">HXX76_010646</name>
</gene>
<evidence type="ECO:0000313" key="2">
    <source>
        <dbReference type="EMBL" id="KAG2429866.1"/>
    </source>
</evidence>
<comment type="caution">
    <text evidence="2">The sequence shown here is derived from an EMBL/GenBank/DDBJ whole genome shotgun (WGS) entry which is preliminary data.</text>
</comment>
<feature type="region of interest" description="Disordered" evidence="1">
    <location>
        <begin position="216"/>
        <end position="320"/>
    </location>
</feature>
<dbReference type="Proteomes" id="UP000650467">
    <property type="component" value="Unassembled WGS sequence"/>
</dbReference>
<keyword evidence="3" id="KW-1185">Reference proteome</keyword>
<dbReference type="EMBL" id="JAEHOC010000029">
    <property type="protein sequence ID" value="KAG2429866.1"/>
    <property type="molecule type" value="Genomic_DNA"/>
</dbReference>
<proteinExistence type="predicted"/>
<protein>
    <submittedName>
        <fullName evidence="2">Uncharacterized protein</fullName>
    </submittedName>
</protein>
<feature type="compositionally biased region" description="Gly residues" evidence="1">
    <location>
        <begin position="216"/>
        <end position="276"/>
    </location>
</feature>
<accession>A0A835VYN0</accession>